<name>A0AAV8VBX1_9CUCU</name>
<gene>
    <name evidence="5" type="ORF">NQ315_012489</name>
</gene>
<dbReference type="InterPro" id="IPR052444">
    <property type="entry name" value="Spz/Toll_ligand-like"/>
</dbReference>
<evidence type="ECO:0000313" key="5">
    <source>
        <dbReference type="EMBL" id="KAJ8911517.1"/>
    </source>
</evidence>
<dbReference type="InterPro" id="IPR032104">
    <property type="entry name" value="Spaetzle"/>
</dbReference>
<evidence type="ECO:0000256" key="1">
    <source>
        <dbReference type="ARBA" id="ARBA00022729"/>
    </source>
</evidence>
<sequence length="144" mass="16541">MAVESKFCVVKKYVDTFEQIFEPIPRIDGDPKCANGATFCESYDSYPYYHLKDILREHTVNKEFFFGEDEISLEKRIGSGEETYLCGSIDRIIFPKIGKTKNNEWKYIVNQGKDDGFIQGVRAETCRRNGAGNSVNFTNINKKN</sequence>
<protein>
    <recommendedName>
        <fullName evidence="4">Spaetzle domain-containing protein</fullName>
    </recommendedName>
</protein>
<reference evidence="5 6" key="1">
    <citation type="journal article" date="2023" name="Insect Mol. Biol.">
        <title>Genome sequencing provides insights into the evolution of gene families encoding plant cell wall-degrading enzymes in longhorned beetles.</title>
        <authorList>
            <person name="Shin N.R."/>
            <person name="Okamura Y."/>
            <person name="Kirsch R."/>
            <person name="Pauchet Y."/>
        </authorList>
    </citation>
    <scope>NUCLEOTIDE SEQUENCE [LARGE SCALE GENOMIC DNA]</scope>
    <source>
        <strain evidence="5">EAD_L_NR</strain>
    </source>
</reference>
<dbReference type="GO" id="GO:0005121">
    <property type="term" value="F:Toll binding"/>
    <property type="evidence" value="ECO:0007669"/>
    <property type="project" value="TreeGrafter"/>
</dbReference>
<dbReference type="Proteomes" id="UP001159042">
    <property type="component" value="Unassembled WGS sequence"/>
</dbReference>
<keyword evidence="6" id="KW-1185">Reference proteome</keyword>
<keyword evidence="2" id="KW-1015">Disulfide bond</keyword>
<proteinExistence type="predicted"/>
<evidence type="ECO:0000256" key="3">
    <source>
        <dbReference type="ARBA" id="ARBA00023180"/>
    </source>
</evidence>
<dbReference type="SUPFAM" id="SSF57501">
    <property type="entry name" value="Cystine-knot cytokines"/>
    <property type="match status" value="1"/>
</dbReference>
<feature type="domain" description="Spaetzle" evidence="4">
    <location>
        <begin position="84"/>
        <end position="130"/>
    </location>
</feature>
<dbReference type="EMBL" id="JANEYG010000184">
    <property type="protein sequence ID" value="KAJ8911517.1"/>
    <property type="molecule type" value="Genomic_DNA"/>
</dbReference>
<evidence type="ECO:0000256" key="2">
    <source>
        <dbReference type="ARBA" id="ARBA00023157"/>
    </source>
</evidence>
<dbReference type="GO" id="GO:0008083">
    <property type="term" value="F:growth factor activity"/>
    <property type="evidence" value="ECO:0007669"/>
    <property type="project" value="TreeGrafter"/>
</dbReference>
<dbReference type="GO" id="GO:0021556">
    <property type="term" value="P:central nervous system formation"/>
    <property type="evidence" value="ECO:0007669"/>
    <property type="project" value="TreeGrafter"/>
</dbReference>
<evidence type="ECO:0000313" key="6">
    <source>
        <dbReference type="Proteomes" id="UP001159042"/>
    </source>
</evidence>
<dbReference type="PANTHER" id="PTHR23199">
    <property type="entry name" value="NEUROTROPHIN 1-RELATED"/>
    <property type="match status" value="1"/>
</dbReference>
<organism evidence="5 6">
    <name type="scientific">Exocentrus adspersus</name>
    <dbReference type="NCBI Taxonomy" id="1586481"/>
    <lineage>
        <taxon>Eukaryota</taxon>
        <taxon>Metazoa</taxon>
        <taxon>Ecdysozoa</taxon>
        <taxon>Arthropoda</taxon>
        <taxon>Hexapoda</taxon>
        <taxon>Insecta</taxon>
        <taxon>Pterygota</taxon>
        <taxon>Neoptera</taxon>
        <taxon>Endopterygota</taxon>
        <taxon>Coleoptera</taxon>
        <taxon>Polyphaga</taxon>
        <taxon>Cucujiformia</taxon>
        <taxon>Chrysomeloidea</taxon>
        <taxon>Cerambycidae</taxon>
        <taxon>Lamiinae</taxon>
        <taxon>Acanthocinini</taxon>
        <taxon>Exocentrus</taxon>
    </lineage>
</organism>
<keyword evidence="3" id="KW-0325">Glycoprotein</keyword>
<dbReference type="GO" id="GO:0045087">
    <property type="term" value="P:innate immune response"/>
    <property type="evidence" value="ECO:0007669"/>
    <property type="project" value="TreeGrafter"/>
</dbReference>
<dbReference type="GO" id="GO:0005615">
    <property type="term" value="C:extracellular space"/>
    <property type="evidence" value="ECO:0007669"/>
    <property type="project" value="UniProtKB-ARBA"/>
</dbReference>
<dbReference type="Pfam" id="PF16077">
    <property type="entry name" value="Spaetzle"/>
    <property type="match status" value="1"/>
</dbReference>
<dbReference type="AlphaFoldDB" id="A0AAV8VBX1"/>
<dbReference type="InterPro" id="IPR029034">
    <property type="entry name" value="Cystine-knot_cytokine"/>
</dbReference>
<dbReference type="Gene3D" id="2.10.90.10">
    <property type="entry name" value="Cystine-knot cytokines"/>
    <property type="match status" value="1"/>
</dbReference>
<evidence type="ECO:0000259" key="4">
    <source>
        <dbReference type="Pfam" id="PF16077"/>
    </source>
</evidence>
<accession>A0AAV8VBX1</accession>
<dbReference type="PANTHER" id="PTHR23199:SF12">
    <property type="entry name" value="NEUROTROPHIN 1-RELATED"/>
    <property type="match status" value="1"/>
</dbReference>
<comment type="caution">
    <text evidence="5">The sequence shown here is derived from an EMBL/GenBank/DDBJ whole genome shotgun (WGS) entry which is preliminary data.</text>
</comment>
<keyword evidence="1" id="KW-0732">Signal</keyword>